<dbReference type="AlphaFoldDB" id="A0A2A4X1Q7"/>
<evidence type="ECO:0000313" key="15">
    <source>
        <dbReference type="Proteomes" id="UP000218767"/>
    </source>
</evidence>
<keyword evidence="7 13" id="KW-0812">Transmembrane</keyword>
<comment type="subcellular location">
    <subcellularLocation>
        <location evidence="1 13">Cell membrane</location>
        <topology evidence="1 13">Multi-pass membrane protein</topology>
    </subcellularLocation>
</comment>
<dbReference type="GO" id="GO:0015385">
    <property type="term" value="F:sodium:proton antiporter activity"/>
    <property type="evidence" value="ECO:0007669"/>
    <property type="project" value="InterPro"/>
</dbReference>
<dbReference type="InterPro" id="IPR004671">
    <property type="entry name" value="Na+/H+_antiporter_NhaB"/>
</dbReference>
<feature type="transmembrane region" description="Helical" evidence="13">
    <location>
        <begin position="485"/>
        <end position="504"/>
    </location>
</feature>
<accession>A0A2A4X1Q7</accession>
<keyword evidence="6" id="KW-0997">Cell inner membrane</keyword>
<feature type="transmembrane region" description="Helical" evidence="13">
    <location>
        <begin position="327"/>
        <end position="345"/>
    </location>
</feature>
<evidence type="ECO:0000256" key="10">
    <source>
        <dbReference type="ARBA" id="ARBA00023065"/>
    </source>
</evidence>
<organism evidence="14 15">
    <name type="scientific">SAR86 cluster bacterium</name>
    <dbReference type="NCBI Taxonomy" id="2030880"/>
    <lineage>
        <taxon>Bacteria</taxon>
        <taxon>Pseudomonadati</taxon>
        <taxon>Pseudomonadota</taxon>
        <taxon>Gammaproteobacteria</taxon>
        <taxon>SAR86 cluster</taxon>
    </lineage>
</organism>
<gene>
    <name evidence="13 14" type="primary">nhaB</name>
    <name evidence="14" type="ORF">COB20_10705</name>
</gene>
<evidence type="ECO:0000313" key="14">
    <source>
        <dbReference type="EMBL" id="PCI76434.1"/>
    </source>
</evidence>
<evidence type="ECO:0000256" key="5">
    <source>
        <dbReference type="ARBA" id="ARBA00022475"/>
    </source>
</evidence>
<keyword evidence="9 13" id="KW-0915">Sodium</keyword>
<evidence type="ECO:0000256" key="11">
    <source>
        <dbReference type="ARBA" id="ARBA00023136"/>
    </source>
</evidence>
<keyword evidence="10 13" id="KW-0406">Ion transport</keyword>
<keyword evidence="8 13" id="KW-1133">Transmembrane helix</keyword>
<dbReference type="EMBL" id="NVUL01000057">
    <property type="protein sequence ID" value="PCI76434.1"/>
    <property type="molecule type" value="Genomic_DNA"/>
</dbReference>
<evidence type="ECO:0000256" key="8">
    <source>
        <dbReference type="ARBA" id="ARBA00022989"/>
    </source>
</evidence>
<reference evidence="15" key="1">
    <citation type="submission" date="2017-08" db="EMBL/GenBank/DDBJ databases">
        <title>A dynamic microbial community with high functional redundancy inhabits the cold, oxic subseafloor aquifer.</title>
        <authorList>
            <person name="Tully B.J."/>
            <person name="Wheat C.G."/>
            <person name="Glazer B.T."/>
            <person name="Huber J.A."/>
        </authorList>
    </citation>
    <scope>NUCLEOTIDE SEQUENCE [LARGE SCALE GENOMIC DNA]</scope>
</reference>
<evidence type="ECO:0000256" key="6">
    <source>
        <dbReference type="ARBA" id="ARBA00022519"/>
    </source>
</evidence>
<dbReference type="Pfam" id="PF06450">
    <property type="entry name" value="NhaB"/>
    <property type="match status" value="1"/>
</dbReference>
<comment type="similarity">
    <text evidence="2 13">Belongs to the NhaB Na(+)/H(+) (TC 2.A.34) antiporter family.</text>
</comment>
<dbReference type="GO" id="GO:0005886">
    <property type="term" value="C:plasma membrane"/>
    <property type="evidence" value="ECO:0007669"/>
    <property type="project" value="UniProtKB-SubCell"/>
</dbReference>
<keyword evidence="5 13" id="KW-1003">Cell membrane</keyword>
<evidence type="ECO:0000256" key="13">
    <source>
        <dbReference type="HAMAP-Rule" id="MF_01599"/>
    </source>
</evidence>
<evidence type="ECO:0000256" key="2">
    <source>
        <dbReference type="ARBA" id="ARBA00006036"/>
    </source>
</evidence>
<feature type="transmembrane region" description="Helical" evidence="13">
    <location>
        <begin position="66"/>
        <end position="84"/>
    </location>
</feature>
<evidence type="ECO:0000256" key="9">
    <source>
        <dbReference type="ARBA" id="ARBA00023053"/>
    </source>
</evidence>
<feature type="transmembrane region" description="Helical" evidence="13">
    <location>
        <begin position="134"/>
        <end position="167"/>
    </location>
</feature>
<comment type="catalytic activity">
    <reaction evidence="13">
        <text>2 Na(+)(in) + 3 H(+)(out) = 2 Na(+)(out) + 3 H(+)(in)</text>
        <dbReference type="Rhea" id="RHEA:29247"/>
        <dbReference type="ChEBI" id="CHEBI:15378"/>
        <dbReference type="ChEBI" id="CHEBI:29101"/>
    </reaction>
</comment>
<comment type="caution">
    <text evidence="14">The sequence shown here is derived from an EMBL/GenBank/DDBJ whole genome shotgun (WGS) entry which is preliminary data.</text>
</comment>
<evidence type="ECO:0000256" key="12">
    <source>
        <dbReference type="ARBA" id="ARBA00023201"/>
    </source>
</evidence>
<evidence type="ECO:0000256" key="3">
    <source>
        <dbReference type="ARBA" id="ARBA00022448"/>
    </source>
</evidence>
<feature type="transmembrane region" description="Helical" evidence="13">
    <location>
        <begin position="357"/>
        <end position="376"/>
    </location>
</feature>
<keyword evidence="11 13" id="KW-0472">Membrane</keyword>
<dbReference type="PANTHER" id="PTHR43302">
    <property type="entry name" value="TRANSPORTER ARSB-RELATED"/>
    <property type="match status" value="1"/>
</dbReference>
<feature type="transmembrane region" description="Helical" evidence="13">
    <location>
        <begin position="96"/>
        <end position="114"/>
    </location>
</feature>
<name>A0A2A4X1Q7_9GAMM</name>
<dbReference type="PANTHER" id="PTHR43302:SF1">
    <property type="entry name" value="NA(+)_H(+) ANTIPORTER NHAB"/>
    <property type="match status" value="1"/>
</dbReference>
<comment type="caution">
    <text evidence="13">Lacks conserved residue(s) required for the propagation of feature annotation.</text>
</comment>
<evidence type="ECO:0000256" key="1">
    <source>
        <dbReference type="ARBA" id="ARBA00004651"/>
    </source>
</evidence>
<evidence type="ECO:0000256" key="7">
    <source>
        <dbReference type="ARBA" id="ARBA00022692"/>
    </source>
</evidence>
<keyword evidence="12 13" id="KW-0739">Sodium transport</keyword>
<dbReference type="HAMAP" id="MF_01599">
    <property type="entry name" value="NhaB"/>
    <property type="match status" value="1"/>
</dbReference>
<dbReference type="Proteomes" id="UP000218767">
    <property type="component" value="Unassembled WGS sequence"/>
</dbReference>
<keyword evidence="3 13" id="KW-0813">Transport</keyword>
<comment type="function">
    <text evidence="13">Na(+)/H(+) antiporter that extrudes sodium in exchange for external protons.</text>
</comment>
<protein>
    <recommendedName>
        <fullName evidence="13">Na(+)/H(+) antiporter NhaB</fullName>
    </recommendedName>
    <alternativeName>
        <fullName evidence="13">Sodium/proton antiporter NhaB</fullName>
    </alternativeName>
</protein>
<feature type="transmembrane region" description="Helical" evidence="13">
    <location>
        <begin position="28"/>
        <end position="54"/>
    </location>
</feature>
<proteinExistence type="inferred from homology"/>
<keyword evidence="4 13" id="KW-0050">Antiport</keyword>
<feature type="transmembrane region" description="Helical" evidence="13">
    <location>
        <begin position="304"/>
        <end position="321"/>
    </location>
</feature>
<evidence type="ECO:0000256" key="4">
    <source>
        <dbReference type="ARBA" id="ARBA00022449"/>
    </source>
</evidence>
<sequence>MSSSAPRHYPDSPLALFLGHTPVWYKQAVLAALVMNVVFYFTLGSLLTSWIILFEFIFTLAMALKCFPLQPGGLLAIQVLVMQLTDSHHVYEEVEHGLPVILLVIFMVAGVHFLREMLFMFMNKVLLGIKSRVVMNVTTIIVVAILSAFLDALTILAVLIALATAFYDVYDKVVSKIGYADDPADDEDNHIEDLHREDLDGFRAFLRGLLMHGAIGTAIGGVCTLVGEPENIVIGSAAEWDFVTFATMVGPATIPTLIAGVFTCFVLEKVGWFGYGAELPAAVRKILADEDEKLKAKATKGDTLVIYFQLVVAVLMIVALSLHLAEIGLIGLAVIILASSMIGVTDEHSIGQSFTEGLPFASLLVVFYVIVAMINSQEMFTPVMNWVLEMEGSQQVFMVFLTNGFLSAISDNVFVATIYMNQITPLMEQGLMSREIFEAQSVAVVMGTGIPSMSTPNGQAAFLFLLMSSIAPRIRLGYGRMVYMALPYFLVCTTVAGIIMYSWLD</sequence>
<feature type="transmembrane region" description="Helical" evidence="13">
    <location>
        <begin position="396"/>
        <end position="415"/>
    </location>
</feature>